<evidence type="ECO:0000313" key="2">
    <source>
        <dbReference type="EMBL" id="KAK2024507.1"/>
    </source>
</evidence>
<comment type="caution">
    <text evidence="2">The sequence shown here is derived from an EMBL/GenBank/DDBJ whole genome shotgun (WGS) entry which is preliminary data.</text>
</comment>
<dbReference type="Gene3D" id="3.40.630.30">
    <property type="match status" value="1"/>
</dbReference>
<protein>
    <recommendedName>
        <fullName evidence="1">LYC1 C-terminal domain-containing protein</fullName>
    </recommendedName>
</protein>
<dbReference type="Pfam" id="PF22998">
    <property type="entry name" value="GNAT_LYC1-like"/>
    <property type="match status" value="1"/>
</dbReference>
<dbReference type="AlphaFoldDB" id="A0AAD9LXJ8"/>
<dbReference type="InterPro" id="IPR053013">
    <property type="entry name" value="LAT"/>
</dbReference>
<dbReference type="Proteomes" id="UP001232148">
    <property type="component" value="Unassembled WGS sequence"/>
</dbReference>
<keyword evidence="3" id="KW-1185">Reference proteome</keyword>
<dbReference type="InterPro" id="IPR055100">
    <property type="entry name" value="GNAT_LYC1-like"/>
</dbReference>
<dbReference type="PANTHER" id="PTHR34815:SF4">
    <property type="entry name" value="N-ACETYLTRANSFERASE DOMAIN-CONTAINING PROTEIN"/>
    <property type="match status" value="1"/>
</dbReference>
<dbReference type="InterPro" id="IPR016181">
    <property type="entry name" value="Acyl_CoA_acyltransferase"/>
</dbReference>
<name>A0AAD9LXJ8_9PEZI</name>
<dbReference type="EMBL" id="MU842963">
    <property type="protein sequence ID" value="KAK2024507.1"/>
    <property type="molecule type" value="Genomic_DNA"/>
</dbReference>
<organism evidence="2 3">
    <name type="scientific">Colletotrichum zoysiae</name>
    <dbReference type="NCBI Taxonomy" id="1216348"/>
    <lineage>
        <taxon>Eukaryota</taxon>
        <taxon>Fungi</taxon>
        <taxon>Dikarya</taxon>
        <taxon>Ascomycota</taxon>
        <taxon>Pezizomycotina</taxon>
        <taxon>Sordariomycetes</taxon>
        <taxon>Hypocreomycetidae</taxon>
        <taxon>Glomerellales</taxon>
        <taxon>Glomerellaceae</taxon>
        <taxon>Colletotrichum</taxon>
        <taxon>Colletotrichum graminicola species complex</taxon>
    </lineage>
</organism>
<gene>
    <name evidence="2" type="ORF">LX32DRAFT_598674</name>
</gene>
<reference evidence="2" key="1">
    <citation type="submission" date="2021-06" db="EMBL/GenBank/DDBJ databases">
        <title>Comparative genomics, transcriptomics and evolutionary studies reveal genomic signatures of adaptation to plant cell wall in hemibiotrophic fungi.</title>
        <authorList>
            <consortium name="DOE Joint Genome Institute"/>
            <person name="Baroncelli R."/>
            <person name="Diaz J.F."/>
            <person name="Benocci T."/>
            <person name="Peng M."/>
            <person name="Battaglia E."/>
            <person name="Haridas S."/>
            <person name="Andreopoulos W."/>
            <person name="Labutti K."/>
            <person name="Pangilinan J."/>
            <person name="Floch G.L."/>
            <person name="Makela M.R."/>
            <person name="Henrissat B."/>
            <person name="Grigoriev I.V."/>
            <person name="Crouch J.A."/>
            <person name="De Vries R.P."/>
            <person name="Sukno S.A."/>
            <person name="Thon M.R."/>
        </authorList>
    </citation>
    <scope>NUCLEOTIDE SEQUENCE</scope>
    <source>
        <strain evidence="2">MAFF235873</strain>
    </source>
</reference>
<feature type="domain" description="LYC1 C-terminal" evidence="1">
    <location>
        <begin position="188"/>
        <end position="401"/>
    </location>
</feature>
<evidence type="ECO:0000259" key="1">
    <source>
        <dbReference type="Pfam" id="PF22998"/>
    </source>
</evidence>
<dbReference type="PANTHER" id="PTHR34815">
    <property type="entry name" value="LYSINE ACETYLTRANSFERASE"/>
    <property type="match status" value="1"/>
</dbReference>
<proteinExistence type="predicted"/>
<evidence type="ECO:0000313" key="3">
    <source>
        <dbReference type="Proteomes" id="UP001232148"/>
    </source>
</evidence>
<sequence length="401" mass="44464">MGSTHETDLVLAHPTPAERARTYALTYESWGTALELDDYVRREEFLTTLPVTRNGGITQWILTDPSLPPDARPVLSSCESIRKPVLVARPEGGPVVEAVAHVVGSVFTDPAHRGNGYASVMMAMMGPALARWQGAEMAKGEAWRDIRDGEVACSVLYSDIGKTFYAKHGWHPYESTHLDFPRETTAGKEEKQPRLEAAPLGYHELAELCAADERRLRARLARPGGKTRVSLVPDLDAMLWHLMREDYMTKHIFGRTPAVRGGVVGDRPGARVWAVWTRGYYGGLKRPEEGNTMHILRLAVEDEASLDAAAAAAADGEGEGGDGRFVQDAIEALLRLARAEAAEWKVNNVELWNPDPRVRALVERAGVPHRFVERETDSIASLMWYGEGEVEWVLNEKFGWC</sequence>
<accession>A0AAD9LXJ8</accession>
<dbReference type="SUPFAM" id="SSF55729">
    <property type="entry name" value="Acyl-CoA N-acyltransferases (Nat)"/>
    <property type="match status" value="1"/>
</dbReference>